<dbReference type="OrthoDB" id="9800053at2"/>
<protein>
    <submittedName>
        <fullName evidence="2">Stage II sporulation protein M</fullName>
    </submittedName>
</protein>
<feature type="transmembrane region" description="Helical" evidence="1">
    <location>
        <begin position="515"/>
        <end position="532"/>
    </location>
</feature>
<sequence length="655" mass="71910">MRETDFIGKNQDKWERYEESLQRSDQDPARLGELYVHTTDDLSISRTFYPNRTVRVYLNGLARRTFLQLYRGRGGGLRSFLTFWSDDLPRAVYDYRRYLLLALLTFSLALLIGVVGYRIDPAFAETILGADYVRMTEANIADGDPMAVYRSRNPAGAALHITLNNLQVALLTFLAGAFLGVGSIVMLIRTGVMIGVFQYFFFARGNLAVASDGSGPDWLLRSLSWILTAGGAGLEKVQGLLSFVVQDASVFRESLLTIWIHGALEVSSFVLAGGAGLAMGGGLLFPGTLTRLQSFGRAARAGVKIMLGTVPLFVIAGLLEGFVTRQTDLPAALRLGFILFCFAFIVWYYVIYPRSVARTPRPERAILSEEGRPAPVIRLRQIRSLGEQLTVTFTICRRGTGGLLGGVLALAFGYCLLSFAFAPDAAGRYRFAGYLFAELENFHALTASYGLGRDWSFSGLVAVGLYGLVHLGLGAAARHTDLVLPPASWRREGRLLACCGLLAVTLAYSGKVVALLTFLTFPYLLMAAIGTYTEGLSPGRLFRMVYTNLAHSYGVVLMLLLIALPAGFILDSVLGQFFFAFLDWVIYTDGSTVDARNVMLQAFCYYSLFALLFCGWVIALTLSLGSLREIRTAGELKQRVAELGRRSRGEAADRE</sequence>
<feature type="transmembrane region" description="Helical" evidence="1">
    <location>
        <begin position="403"/>
        <end position="422"/>
    </location>
</feature>
<accession>A0A4S4NGC0</accession>
<feature type="transmembrane region" description="Helical" evidence="1">
    <location>
        <begin position="98"/>
        <end position="119"/>
    </location>
</feature>
<proteinExistence type="predicted"/>
<feature type="transmembrane region" description="Helical" evidence="1">
    <location>
        <begin position="599"/>
        <end position="622"/>
    </location>
</feature>
<evidence type="ECO:0000313" key="2">
    <source>
        <dbReference type="EMBL" id="THH37865.1"/>
    </source>
</evidence>
<name>A0A4S4NGC0_9BACT</name>
<keyword evidence="1" id="KW-0812">Transmembrane</keyword>
<dbReference type="Pfam" id="PF01944">
    <property type="entry name" value="SpoIIM"/>
    <property type="match status" value="2"/>
</dbReference>
<feature type="transmembrane region" description="Helical" evidence="1">
    <location>
        <begin position="455"/>
        <end position="473"/>
    </location>
</feature>
<evidence type="ECO:0000313" key="3">
    <source>
        <dbReference type="Proteomes" id="UP000308528"/>
    </source>
</evidence>
<organism evidence="2 3">
    <name type="scientific">Neolewinella litorea</name>
    <dbReference type="NCBI Taxonomy" id="2562452"/>
    <lineage>
        <taxon>Bacteria</taxon>
        <taxon>Pseudomonadati</taxon>
        <taxon>Bacteroidota</taxon>
        <taxon>Saprospiria</taxon>
        <taxon>Saprospirales</taxon>
        <taxon>Lewinellaceae</taxon>
        <taxon>Neolewinella</taxon>
    </lineage>
</organism>
<evidence type="ECO:0000256" key="1">
    <source>
        <dbReference type="SAM" id="Phobius"/>
    </source>
</evidence>
<dbReference type="PANTHER" id="PTHR35337:SF1">
    <property type="entry name" value="SLR1478 PROTEIN"/>
    <property type="match status" value="1"/>
</dbReference>
<dbReference type="Proteomes" id="UP000308528">
    <property type="component" value="Unassembled WGS sequence"/>
</dbReference>
<comment type="caution">
    <text evidence="2">The sequence shown here is derived from an EMBL/GenBank/DDBJ whole genome shotgun (WGS) entry which is preliminary data.</text>
</comment>
<keyword evidence="1" id="KW-0472">Membrane</keyword>
<feature type="transmembrane region" description="Helical" evidence="1">
    <location>
        <begin position="553"/>
        <end position="579"/>
    </location>
</feature>
<feature type="transmembrane region" description="Helical" evidence="1">
    <location>
        <begin position="266"/>
        <end position="289"/>
    </location>
</feature>
<dbReference type="InterPro" id="IPR002798">
    <property type="entry name" value="SpoIIM-like"/>
</dbReference>
<feature type="transmembrane region" description="Helical" evidence="1">
    <location>
        <begin position="331"/>
        <end position="351"/>
    </location>
</feature>
<dbReference type="AlphaFoldDB" id="A0A4S4NGC0"/>
<reference evidence="2 3" key="1">
    <citation type="submission" date="2019-04" db="EMBL/GenBank/DDBJ databases">
        <title>Lewinella litorea sp. nov., isolated from a marine sand.</title>
        <authorList>
            <person name="Yoon J.-H."/>
        </authorList>
    </citation>
    <scope>NUCLEOTIDE SEQUENCE [LARGE SCALE GENOMIC DNA]</scope>
    <source>
        <strain evidence="2 3">HSMS-39</strain>
    </source>
</reference>
<gene>
    <name evidence="2" type="ORF">E4021_12560</name>
</gene>
<feature type="transmembrane region" description="Helical" evidence="1">
    <location>
        <begin position="169"/>
        <end position="202"/>
    </location>
</feature>
<feature type="transmembrane region" description="Helical" evidence="1">
    <location>
        <begin position="301"/>
        <end position="319"/>
    </location>
</feature>
<keyword evidence="3" id="KW-1185">Reference proteome</keyword>
<dbReference type="EMBL" id="SRSF01000005">
    <property type="protein sequence ID" value="THH37865.1"/>
    <property type="molecule type" value="Genomic_DNA"/>
</dbReference>
<keyword evidence="1" id="KW-1133">Transmembrane helix</keyword>
<dbReference type="PANTHER" id="PTHR35337">
    <property type="entry name" value="SLR1478 PROTEIN"/>
    <property type="match status" value="1"/>
</dbReference>